<evidence type="ECO:0000313" key="3">
    <source>
        <dbReference type="Proteomes" id="UP000034600"/>
    </source>
</evidence>
<accession>A0A0G1UX90</accession>
<dbReference type="CDD" id="cd10911">
    <property type="entry name" value="PIN_LabA"/>
    <property type="match status" value="1"/>
</dbReference>
<dbReference type="InterPro" id="IPR021139">
    <property type="entry name" value="NYN"/>
</dbReference>
<dbReference type="PANTHER" id="PTHR35458:SF8">
    <property type="entry name" value="SLR0650 PROTEIN"/>
    <property type="match status" value="1"/>
</dbReference>
<feature type="domain" description="NYN" evidence="1">
    <location>
        <begin position="14"/>
        <end position="164"/>
    </location>
</feature>
<dbReference type="EMBL" id="LCPO01000017">
    <property type="protein sequence ID" value="KKU98671.1"/>
    <property type="molecule type" value="Genomic_DNA"/>
</dbReference>
<sequence length="179" mass="20112">MKTSENASAHPAQRVGIFLDVQNVYHSAKNLYSARVNFTELVRTLVMDRPLIRAMAYVVKSDTALGEESFFEALKKSGFELRLKDLQVYPGGAKKADWDVGMAVDAIRMADSLDVVILVTGDGDFVPLVEYLKWGRGKEVEVAAFSRTTSSRLKEVADRFIEMENIPKILLKIRKRNSL</sequence>
<evidence type="ECO:0000313" key="2">
    <source>
        <dbReference type="EMBL" id="KKU98671.1"/>
    </source>
</evidence>
<dbReference type="InterPro" id="IPR047140">
    <property type="entry name" value="LabA"/>
</dbReference>
<name>A0A0G1UX90_9BACT</name>
<gene>
    <name evidence="2" type="ORF">UY32_C0017G0005</name>
</gene>
<comment type="caution">
    <text evidence="2">The sequence shown here is derived from an EMBL/GenBank/DDBJ whole genome shotgun (WGS) entry which is preliminary data.</text>
</comment>
<proteinExistence type="predicted"/>
<evidence type="ECO:0000259" key="1">
    <source>
        <dbReference type="Pfam" id="PF01936"/>
    </source>
</evidence>
<protein>
    <recommendedName>
        <fullName evidence="1">NYN domain-containing protein</fullName>
    </recommendedName>
</protein>
<dbReference type="Gene3D" id="3.40.50.1010">
    <property type="entry name" value="5'-nuclease"/>
    <property type="match status" value="1"/>
</dbReference>
<dbReference type="AlphaFoldDB" id="A0A0G1UX90"/>
<organism evidence="2 3">
    <name type="scientific">Candidatus Jorgensenbacteria bacterium GW2011_GWC1_48_8</name>
    <dbReference type="NCBI Taxonomy" id="1618666"/>
    <lineage>
        <taxon>Bacteria</taxon>
        <taxon>Candidatus Joergenseniibacteriota</taxon>
    </lineage>
</organism>
<dbReference type="Pfam" id="PF01936">
    <property type="entry name" value="NYN"/>
    <property type="match status" value="1"/>
</dbReference>
<reference evidence="2 3" key="1">
    <citation type="journal article" date="2015" name="Nature">
        <title>rRNA introns, odd ribosomes, and small enigmatic genomes across a large radiation of phyla.</title>
        <authorList>
            <person name="Brown C.T."/>
            <person name="Hug L.A."/>
            <person name="Thomas B.C."/>
            <person name="Sharon I."/>
            <person name="Castelle C.J."/>
            <person name="Singh A."/>
            <person name="Wilkins M.J."/>
            <person name="Williams K.H."/>
            <person name="Banfield J.F."/>
        </authorList>
    </citation>
    <scope>NUCLEOTIDE SEQUENCE [LARGE SCALE GENOMIC DNA]</scope>
</reference>
<dbReference type="PANTHER" id="PTHR35458">
    <property type="entry name" value="SLR0755 PROTEIN"/>
    <property type="match status" value="1"/>
</dbReference>
<dbReference type="Proteomes" id="UP000034600">
    <property type="component" value="Unassembled WGS sequence"/>
</dbReference>
<dbReference type="GO" id="GO:0004540">
    <property type="term" value="F:RNA nuclease activity"/>
    <property type="evidence" value="ECO:0007669"/>
    <property type="project" value="InterPro"/>
</dbReference>